<dbReference type="RefSeq" id="WP_126151428.1">
    <property type="nucleotide sequence ID" value="NZ_JBHTMH010000004.1"/>
</dbReference>
<evidence type="ECO:0000259" key="1">
    <source>
        <dbReference type="PROSITE" id="PS51186"/>
    </source>
</evidence>
<dbReference type="SUPFAM" id="SSF55729">
    <property type="entry name" value="Acyl-CoA N-acyltransferases (Nat)"/>
    <property type="match status" value="1"/>
</dbReference>
<dbReference type="Gene3D" id="3.40.630.30">
    <property type="match status" value="1"/>
</dbReference>
<sequence>MITLKTDRLILRSARPDDAPSYTLGIGEFAVARWLTPVPWPCSLAMAMDWLRQTPRNTPEHALFIIERPGKGLIGSISLMDELGFWIARPFWGRGYGTEAAAAVISWHFSETEREAIPSSAHHDNAASLRLQHKLGFVDEGHEMRYSQALQNHVDHVITRLTRTAWQARGDQQCA</sequence>
<dbReference type="InterPro" id="IPR016181">
    <property type="entry name" value="Acyl_CoA_acyltransferase"/>
</dbReference>
<dbReference type="Pfam" id="PF13302">
    <property type="entry name" value="Acetyltransf_3"/>
    <property type="match status" value="1"/>
</dbReference>
<dbReference type="GO" id="GO:0016747">
    <property type="term" value="F:acyltransferase activity, transferring groups other than amino-acyl groups"/>
    <property type="evidence" value="ECO:0007669"/>
    <property type="project" value="InterPro"/>
</dbReference>
<feature type="domain" description="N-acetyltransferase" evidence="1">
    <location>
        <begin position="9"/>
        <end position="164"/>
    </location>
</feature>
<dbReference type="InterPro" id="IPR051531">
    <property type="entry name" value="N-acetyltransferase"/>
</dbReference>
<dbReference type="EMBL" id="UZWD01000038">
    <property type="protein sequence ID" value="VDS05900.1"/>
    <property type="molecule type" value="Genomic_DNA"/>
</dbReference>
<dbReference type="PANTHER" id="PTHR43792">
    <property type="entry name" value="GNAT FAMILY, PUTATIVE (AFU_ORTHOLOGUE AFUA_3G00765)-RELATED-RELATED"/>
    <property type="match status" value="1"/>
</dbReference>
<keyword evidence="2" id="KW-0808">Transferase</keyword>
<keyword evidence="2" id="KW-0012">Acyltransferase</keyword>
<reference evidence="2 3" key="1">
    <citation type="submission" date="2018-12" db="EMBL/GenBank/DDBJ databases">
        <authorList>
            <person name="Criscuolo A."/>
        </authorList>
    </citation>
    <scope>NUCLEOTIDE SEQUENCE [LARGE SCALE GENOMIC DNA]</scope>
    <source>
        <strain evidence="2">ACIP1116281</strain>
    </source>
</reference>
<dbReference type="OrthoDB" id="9804153at2"/>
<proteinExistence type="predicted"/>
<organism evidence="2 3">
    <name type="scientific">Devosia equisanguinis</name>
    <dbReference type="NCBI Taxonomy" id="2490941"/>
    <lineage>
        <taxon>Bacteria</taxon>
        <taxon>Pseudomonadati</taxon>
        <taxon>Pseudomonadota</taxon>
        <taxon>Alphaproteobacteria</taxon>
        <taxon>Hyphomicrobiales</taxon>
        <taxon>Devosiaceae</taxon>
        <taxon>Devosia</taxon>
    </lineage>
</organism>
<protein>
    <submittedName>
        <fullName evidence="2">Ribosomal N-acetyltransferase YdaF</fullName>
        <ecNumber evidence="2">2.3.1.-</ecNumber>
    </submittedName>
</protein>
<dbReference type="EC" id="2.3.1.-" evidence="2"/>
<name>A0A447IEJ3_9HYPH</name>
<dbReference type="PROSITE" id="PS51186">
    <property type="entry name" value="GNAT"/>
    <property type="match status" value="1"/>
</dbReference>
<gene>
    <name evidence="2" type="primary">ydaF_2</name>
    <name evidence="2" type="ORF">DEVEQU_03046</name>
</gene>
<dbReference type="PANTHER" id="PTHR43792:SF1">
    <property type="entry name" value="N-ACETYLTRANSFERASE DOMAIN-CONTAINING PROTEIN"/>
    <property type="match status" value="1"/>
</dbReference>
<keyword evidence="3" id="KW-1185">Reference proteome</keyword>
<evidence type="ECO:0000313" key="3">
    <source>
        <dbReference type="Proteomes" id="UP000268844"/>
    </source>
</evidence>
<dbReference type="InterPro" id="IPR000182">
    <property type="entry name" value="GNAT_dom"/>
</dbReference>
<dbReference type="AlphaFoldDB" id="A0A447IEJ3"/>
<dbReference type="Proteomes" id="UP000268844">
    <property type="component" value="Unassembled WGS sequence"/>
</dbReference>
<accession>A0A447IEJ3</accession>
<evidence type="ECO:0000313" key="2">
    <source>
        <dbReference type="EMBL" id="VDS05900.1"/>
    </source>
</evidence>